<dbReference type="STRING" id="1121950.SAMN02745243_02768"/>
<keyword evidence="4" id="KW-0804">Transcription</keyword>
<dbReference type="GO" id="GO:0000976">
    <property type="term" value="F:transcription cis-regulatory region binding"/>
    <property type="evidence" value="ECO:0007669"/>
    <property type="project" value="TreeGrafter"/>
</dbReference>
<dbReference type="InterPro" id="IPR000847">
    <property type="entry name" value="LysR_HTH_N"/>
</dbReference>
<dbReference type="AlphaFoldDB" id="A0A1M6RT72"/>
<dbReference type="RefSeq" id="WP_073111481.1">
    <property type="nucleotide sequence ID" value="NZ_FQZY01000044.1"/>
</dbReference>
<evidence type="ECO:0000256" key="2">
    <source>
        <dbReference type="ARBA" id="ARBA00023015"/>
    </source>
</evidence>
<dbReference type="InterPro" id="IPR005119">
    <property type="entry name" value="LysR_subst-bd"/>
</dbReference>
<dbReference type="PANTHER" id="PTHR30126:SF64">
    <property type="entry name" value="HTH-TYPE TRANSCRIPTIONAL REGULATOR CITR"/>
    <property type="match status" value="1"/>
</dbReference>
<keyword evidence="3" id="KW-0238">DNA-binding</keyword>
<dbReference type="FunFam" id="1.10.10.10:FF:000001">
    <property type="entry name" value="LysR family transcriptional regulator"/>
    <property type="match status" value="1"/>
</dbReference>
<dbReference type="PANTHER" id="PTHR30126">
    <property type="entry name" value="HTH-TYPE TRANSCRIPTIONAL REGULATOR"/>
    <property type="match status" value="1"/>
</dbReference>
<keyword evidence="7" id="KW-1185">Reference proteome</keyword>
<dbReference type="SUPFAM" id="SSF46785">
    <property type="entry name" value="Winged helix' DNA-binding domain"/>
    <property type="match status" value="1"/>
</dbReference>
<evidence type="ECO:0000256" key="1">
    <source>
        <dbReference type="ARBA" id="ARBA00009437"/>
    </source>
</evidence>
<organism evidence="6 7">
    <name type="scientific">Hespellia stercorisuis DSM 15480</name>
    <dbReference type="NCBI Taxonomy" id="1121950"/>
    <lineage>
        <taxon>Bacteria</taxon>
        <taxon>Bacillati</taxon>
        <taxon>Bacillota</taxon>
        <taxon>Clostridia</taxon>
        <taxon>Lachnospirales</taxon>
        <taxon>Lachnospiraceae</taxon>
        <taxon>Hespellia</taxon>
    </lineage>
</organism>
<dbReference type="InterPro" id="IPR047788">
    <property type="entry name" value="LysR-like_Sec_metab"/>
</dbReference>
<evidence type="ECO:0000313" key="7">
    <source>
        <dbReference type="Proteomes" id="UP000184301"/>
    </source>
</evidence>
<sequence>MNLKQLEAFVKVADNKSFSKTAKALFLTQPTISAHISSLEKELGVRLFSRNTKEVNLTEDGKRLYQYAYEIVELQSRIEVLFLNDKKDEKKKVTIAASSIPAQYILPEILGKFSERYPNIQFKITETDSAKVVESVSRHMVDIGFTGTILEKKDCTYVPFYADELVAITPNTEKYRMIKAQEKDLKWILREPVIVREEGSGTRKEAERLLKKAGIDVEKLNVVANIENTEAIKKSVKNGIGITMISKLAAQEEINSGTILAFPMGQKREGRHLNLVFNKNYALSSSAERFVKVMNDIFHMLDNQAASKK</sequence>
<dbReference type="Gene3D" id="3.40.190.10">
    <property type="entry name" value="Periplasmic binding protein-like II"/>
    <property type="match status" value="2"/>
</dbReference>
<name>A0A1M6RT72_9FIRM</name>
<dbReference type="EMBL" id="FQZY01000044">
    <property type="protein sequence ID" value="SHK35626.1"/>
    <property type="molecule type" value="Genomic_DNA"/>
</dbReference>
<keyword evidence="2" id="KW-0805">Transcription regulation</keyword>
<dbReference type="PROSITE" id="PS50931">
    <property type="entry name" value="HTH_LYSR"/>
    <property type="match status" value="1"/>
</dbReference>
<dbReference type="InterPro" id="IPR036388">
    <property type="entry name" value="WH-like_DNA-bd_sf"/>
</dbReference>
<dbReference type="Gene3D" id="1.10.10.10">
    <property type="entry name" value="Winged helix-like DNA-binding domain superfamily/Winged helix DNA-binding domain"/>
    <property type="match status" value="1"/>
</dbReference>
<evidence type="ECO:0000256" key="4">
    <source>
        <dbReference type="ARBA" id="ARBA00023163"/>
    </source>
</evidence>
<evidence type="ECO:0000313" key="6">
    <source>
        <dbReference type="EMBL" id="SHK35626.1"/>
    </source>
</evidence>
<evidence type="ECO:0000256" key="3">
    <source>
        <dbReference type="ARBA" id="ARBA00023125"/>
    </source>
</evidence>
<comment type="similarity">
    <text evidence="1">Belongs to the LysR transcriptional regulatory family.</text>
</comment>
<dbReference type="OrthoDB" id="9785745at2"/>
<reference evidence="6 7" key="1">
    <citation type="submission" date="2016-11" db="EMBL/GenBank/DDBJ databases">
        <authorList>
            <person name="Jaros S."/>
            <person name="Januszkiewicz K."/>
            <person name="Wedrychowicz H."/>
        </authorList>
    </citation>
    <scope>NUCLEOTIDE SEQUENCE [LARGE SCALE GENOMIC DNA]</scope>
    <source>
        <strain evidence="6 7">DSM 15480</strain>
    </source>
</reference>
<dbReference type="Proteomes" id="UP000184301">
    <property type="component" value="Unassembled WGS sequence"/>
</dbReference>
<proteinExistence type="inferred from homology"/>
<feature type="domain" description="HTH lysR-type" evidence="5">
    <location>
        <begin position="1"/>
        <end position="58"/>
    </location>
</feature>
<gene>
    <name evidence="6" type="ORF">SAMN02745243_02768</name>
</gene>
<evidence type="ECO:0000259" key="5">
    <source>
        <dbReference type="PROSITE" id="PS50931"/>
    </source>
</evidence>
<dbReference type="InterPro" id="IPR036390">
    <property type="entry name" value="WH_DNA-bd_sf"/>
</dbReference>
<dbReference type="Pfam" id="PF03466">
    <property type="entry name" value="LysR_substrate"/>
    <property type="match status" value="1"/>
</dbReference>
<dbReference type="SUPFAM" id="SSF53850">
    <property type="entry name" value="Periplasmic binding protein-like II"/>
    <property type="match status" value="1"/>
</dbReference>
<accession>A0A1M6RT72</accession>
<protein>
    <submittedName>
        <fullName evidence="6">Transcriptional regulator, LysR family</fullName>
    </submittedName>
</protein>
<dbReference type="PRINTS" id="PR00039">
    <property type="entry name" value="HTHLYSR"/>
</dbReference>
<dbReference type="GO" id="GO:0003700">
    <property type="term" value="F:DNA-binding transcription factor activity"/>
    <property type="evidence" value="ECO:0007669"/>
    <property type="project" value="InterPro"/>
</dbReference>
<dbReference type="Pfam" id="PF00126">
    <property type="entry name" value="HTH_1"/>
    <property type="match status" value="1"/>
</dbReference>
<dbReference type="NCBIfam" id="NF040786">
    <property type="entry name" value="LysR_Sec_metab"/>
    <property type="match status" value="1"/>
</dbReference>